<dbReference type="Gene3D" id="3.30.70.270">
    <property type="match status" value="1"/>
</dbReference>
<feature type="domain" description="Reverse transcriptase RNase H-like" evidence="7">
    <location>
        <begin position="58"/>
        <end position="156"/>
    </location>
</feature>
<dbReference type="GeneID" id="22916779"/>
<name>A0A023AWW3_GRENI</name>
<keyword evidence="1" id="KW-0808">Transferase</keyword>
<keyword evidence="5" id="KW-0378">Hydrolase</keyword>
<keyword evidence="9" id="KW-1185">Reference proteome</keyword>
<evidence type="ECO:0000256" key="1">
    <source>
        <dbReference type="ARBA" id="ARBA00022679"/>
    </source>
</evidence>
<dbReference type="VEuPathDB" id="CryptoDB:GNI_234070"/>
<dbReference type="InterPro" id="IPR043128">
    <property type="entry name" value="Rev_trsase/Diguanyl_cyclase"/>
</dbReference>
<keyword evidence="2" id="KW-0548">Nucleotidyltransferase</keyword>
<dbReference type="OrthoDB" id="2013610at2759"/>
<sequence length="247" mass="28248">MFGYYRSFIPNYAALTIPLTRLMKGKAEFVWGTEQETAFLQLKDKLGKAVLSNEWQEGEIIVETDASDYAVAGVLSFDKEGMIVPVEFMSKTLSEVEQRWPTREKEAFAIVVALRKFDTFLRGRRVTVFTDHKSLQRMLEAKKGKIARWATTLQEYDLDVKHKSGREILHVDALSRLHQDESLIEDRMICRAELEYAGSSLPTLQMIQAIQGSPPQEVRDKFGLTLKQGLLFKQGRVFIPEGHAKTF</sequence>
<dbReference type="PANTHER" id="PTHR37984">
    <property type="entry name" value="PROTEIN CBG26694"/>
    <property type="match status" value="1"/>
</dbReference>
<dbReference type="EMBL" id="AFNH02001874">
    <property type="protein sequence ID" value="EZG42725.1"/>
    <property type="molecule type" value="Genomic_DNA"/>
</dbReference>
<evidence type="ECO:0000256" key="2">
    <source>
        <dbReference type="ARBA" id="ARBA00022695"/>
    </source>
</evidence>
<keyword evidence="6" id="KW-0695">RNA-directed DNA polymerase</keyword>
<gene>
    <name evidence="8" type="ORF">GNI_234070</name>
</gene>
<evidence type="ECO:0000259" key="7">
    <source>
        <dbReference type="Pfam" id="PF17917"/>
    </source>
</evidence>
<protein>
    <submittedName>
        <fullName evidence="8">RNase HI in long-term repeat retroelement Ty3/gypsy family protein</fullName>
    </submittedName>
</protein>
<dbReference type="InterPro" id="IPR043502">
    <property type="entry name" value="DNA/RNA_pol_sf"/>
</dbReference>
<proteinExistence type="predicted"/>
<dbReference type="CDD" id="cd09274">
    <property type="entry name" value="RNase_HI_RT_Ty3"/>
    <property type="match status" value="1"/>
</dbReference>
<dbReference type="GO" id="GO:0016787">
    <property type="term" value="F:hydrolase activity"/>
    <property type="evidence" value="ECO:0007669"/>
    <property type="project" value="UniProtKB-KW"/>
</dbReference>
<dbReference type="GO" id="GO:0004519">
    <property type="term" value="F:endonuclease activity"/>
    <property type="evidence" value="ECO:0007669"/>
    <property type="project" value="UniProtKB-KW"/>
</dbReference>
<dbReference type="RefSeq" id="XP_011134721.1">
    <property type="nucleotide sequence ID" value="XM_011136419.1"/>
</dbReference>
<reference evidence="8" key="1">
    <citation type="submission" date="2013-12" db="EMBL/GenBank/DDBJ databases">
        <authorList>
            <person name="Omoto C.K."/>
            <person name="Sibley D."/>
            <person name="Venepally P."/>
            <person name="Hadjithomas M."/>
            <person name="Karamycheva S."/>
            <person name="Brunk B."/>
            <person name="Roos D."/>
            <person name="Caler E."/>
            <person name="Lorenzi H."/>
        </authorList>
    </citation>
    <scope>NUCLEOTIDE SEQUENCE</scope>
</reference>
<evidence type="ECO:0000256" key="3">
    <source>
        <dbReference type="ARBA" id="ARBA00022722"/>
    </source>
</evidence>
<dbReference type="eggNOG" id="KOG0017">
    <property type="taxonomic scope" value="Eukaryota"/>
</dbReference>
<keyword evidence="4" id="KW-0255">Endonuclease</keyword>
<evidence type="ECO:0000313" key="8">
    <source>
        <dbReference type="EMBL" id="EZG42725.1"/>
    </source>
</evidence>
<dbReference type="SUPFAM" id="SSF56672">
    <property type="entry name" value="DNA/RNA polymerases"/>
    <property type="match status" value="1"/>
</dbReference>
<evidence type="ECO:0000313" key="9">
    <source>
        <dbReference type="Proteomes" id="UP000019763"/>
    </source>
</evidence>
<dbReference type="Gene3D" id="3.10.20.370">
    <property type="match status" value="1"/>
</dbReference>
<keyword evidence="3" id="KW-0540">Nuclease</keyword>
<accession>A0A023AWW3</accession>
<evidence type="ECO:0000256" key="4">
    <source>
        <dbReference type="ARBA" id="ARBA00022759"/>
    </source>
</evidence>
<dbReference type="Proteomes" id="UP000019763">
    <property type="component" value="Unassembled WGS sequence"/>
</dbReference>
<comment type="caution">
    <text evidence="8">The sequence shown here is derived from an EMBL/GenBank/DDBJ whole genome shotgun (WGS) entry which is preliminary data.</text>
</comment>
<dbReference type="InterPro" id="IPR041373">
    <property type="entry name" value="RT_RNaseH"/>
</dbReference>
<dbReference type="InterPro" id="IPR050951">
    <property type="entry name" value="Retrovirus_Pol_polyprotein"/>
</dbReference>
<dbReference type="AlphaFoldDB" id="A0A023AWW3"/>
<dbReference type="GO" id="GO:0003964">
    <property type="term" value="F:RNA-directed DNA polymerase activity"/>
    <property type="evidence" value="ECO:0007669"/>
    <property type="project" value="UniProtKB-KW"/>
</dbReference>
<dbReference type="PANTHER" id="PTHR37984:SF5">
    <property type="entry name" value="PROTEIN NYNRIN-LIKE"/>
    <property type="match status" value="1"/>
</dbReference>
<evidence type="ECO:0000256" key="5">
    <source>
        <dbReference type="ARBA" id="ARBA00022801"/>
    </source>
</evidence>
<organism evidence="8 9">
    <name type="scientific">Gregarina niphandrodes</name>
    <name type="common">Septate eugregarine</name>
    <dbReference type="NCBI Taxonomy" id="110365"/>
    <lineage>
        <taxon>Eukaryota</taxon>
        <taxon>Sar</taxon>
        <taxon>Alveolata</taxon>
        <taxon>Apicomplexa</taxon>
        <taxon>Conoidasida</taxon>
        <taxon>Gregarinasina</taxon>
        <taxon>Eugregarinorida</taxon>
        <taxon>Gregarinidae</taxon>
        <taxon>Gregarina</taxon>
    </lineage>
</organism>
<dbReference type="FunFam" id="3.10.20.370:FF:000001">
    <property type="entry name" value="Retrovirus-related Pol polyprotein from transposon 17.6-like protein"/>
    <property type="match status" value="1"/>
</dbReference>
<dbReference type="Pfam" id="PF17917">
    <property type="entry name" value="RT_RNaseH"/>
    <property type="match status" value="1"/>
</dbReference>
<evidence type="ECO:0000256" key="6">
    <source>
        <dbReference type="ARBA" id="ARBA00022918"/>
    </source>
</evidence>